<dbReference type="PANTHER" id="PTHR30237:SF2">
    <property type="entry name" value="MUREIN TETRAPEPTIDE CARBOXYPEPTIDASE"/>
    <property type="match status" value="1"/>
</dbReference>
<protein>
    <submittedName>
        <fullName evidence="9">Muramoyltetrapeptide carboxypeptidase</fullName>
    </submittedName>
</protein>
<dbReference type="Pfam" id="PF02016">
    <property type="entry name" value="Peptidase_S66"/>
    <property type="match status" value="1"/>
</dbReference>
<dbReference type="EMBL" id="QGHA01000029">
    <property type="protein sequence ID" value="PWK64281.1"/>
    <property type="molecule type" value="Genomic_DNA"/>
</dbReference>
<feature type="active site" description="Nucleophile" evidence="6">
    <location>
        <position position="131"/>
    </location>
</feature>
<dbReference type="Gene3D" id="3.40.50.10740">
    <property type="entry name" value="Class I glutamine amidotransferase-like"/>
    <property type="match status" value="1"/>
</dbReference>
<comment type="similarity">
    <text evidence="1">Belongs to the peptidase S66 family.</text>
</comment>
<feature type="active site" description="Charge relay system" evidence="6">
    <location>
        <position position="294"/>
    </location>
</feature>
<dbReference type="InterPro" id="IPR027478">
    <property type="entry name" value="LdcA_N"/>
</dbReference>
<dbReference type="Pfam" id="PF17676">
    <property type="entry name" value="Peptidase_S66C"/>
    <property type="match status" value="1"/>
</dbReference>
<keyword evidence="2 9" id="KW-0121">Carboxypeptidase</keyword>
<evidence type="ECO:0000256" key="1">
    <source>
        <dbReference type="ARBA" id="ARBA00010233"/>
    </source>
</evidence>
<feature type="domain" description="LD-carboxypeptidase N-terminal" evidence="7">
    <location>
        <begin position="36"/>
        <end position="151"/>
    </location>
</feature>
<evidence type="ECO:0000256" key="6">
    <source>
        <dbReference type="PIRSR" id="PIRSR028757-1"/>
    </source>
</evidence>
<dbReference type="PIRSF" id="PIRSF028757">
    <property type="entry name" value="LD-carboxypeptidase"/>
    <property type="match status" value="1"/>
</dbReference>
<dbReference type="GO" id="GO:0008236">
    <property type="term" value="F:serine-type peptidase activity"/>
    <property type="evidence" value="ECO:0007669"/>
    <property type="project" value="UniProtKB-KW"/>
</dbReference>
<reference evidence="9 10" key="1">
    <citation type="submission" date="2018-05" db="EMBL/GenBank/DDBJ databases">
        <title>Genomic Encyclopedia of Archaeal and Bacterial Type Strains, Phase II (KMG-II): from individual species to whole genera.</title>
        <authorList>
            <person name="Goeker M."/>
        </authorList>
    </citation>
    <scope>NUCLEOTIDE SEQUENCE [LARGE SCALE GENOMIC DNA]</scope>
    <source>
        <strain evidence="9 10">DSM 19975</strain>
    </source>
</reference>
<feature type="active site" description="Charge relay system" evidence="6">
    <location>
        <position position="224"/>
    </location>
</feature>
<accession>A0A316GR77</accession>
<dbReference type="InterPro" id="IPR040921">
    <property type="entry name" value="Peptidase_S66C"/>
</dbReference>
<dbReference type="InterPro" id="IPR003507">
    <property type="entry name" value="S66_fam"/>
</dbReference>
<dbReference type="AlphaFoldDB" id="A0A316GR77"/>
<dbReference type="CDD" id="cd07025">
    <property type="entry name" value="Peptidase_S66"/>
    <property type="match status" value="1"/>
</dbReference>
<evidence type="ECO:0000259" key="7">
    <source>
        <dbReference type="Pfam" id="PF02016"/>
    </source>
</evidence>
<organism evidence="9 10">
    <name type="scientific">Mucilaginibacter oryzae</name>
    <dbReference type="NCBI Taxonomy" id="468058"/>
    <lineage>
        <taxon>Bacteria</taxon>
        <taxon>Pseudomonadati</taxon>
        <taxon>Bacteroidota</taxon>
        <taxon>Sphingobacteriia</taxon>
        <taxon>Sphingobacteriales</taxon>
        <taxon>Sphingobacteriaceae</taxon>
        <taxon>Mucilaginibacter</taxon>
    </lineage>
</organism>
<dbReference type="GO" id="GO:0006508">
    <property type="term" value="P:proteolysis"/>
    <property type="evidence" value="ECO:0007669"/>
    <property type="project" value="UniProtKB-KW"/>
</dbReference>
<proteinExistence type="inferred from homology"/>
<dbReference type="InterPro" id="IPR027461">
    <property type="entry name" value="Carboxypeptidase_A_C_sf"/>
</dbReference>
<evidence type="ECO:0000313" key="9">
    <source>
        <dbReference type="EMBL" id="PWK64281.1"/>
    </source>
</evidence>
<name>A0A316GR77_9SPHI</name>
<dbReference type="RefSeq" id="WP_109611099.1">
    <property type="nucleotide sequence ID" value="NZ_QGHA01000029.1"/>
</dbReference>
<evidence type="ECO:0000256" key="2">
    <source>
        <dbReference type="ARBA" id="ARBA00022645"/>
    </source>
</evidence>
<dbReference type="GO" id="GO:0004180">
    <property type="term" value="F:carboxypeptidase activity"/>
    <property type="evidence" value="ECO:0007669"/>
    <property type="project" value="UniProtKB-KW"/>
</dbReference>
<sequence>MDNLNNNIKSYGLTDLRTYGLPNSVQPPFLKKGDKIAITCPAKKLPEPMTDAIALLQSWGLEVVLGETVEASYHQFAGDDELRARDLQRFIDDDNIKAIIAARGGYGAIRMIDKVDFDRLATNPKWLIGFSDITILHTHIFTNYGMQSIHGQMPINIPDATRHSLDTLRKALFGEPLHYEFISTGVNRSGEANAILIGGNLSLLVAAAGSVSDLNYTGKILFIEDVGEYLYSVDRMLRMLKRAGKLSDLAGLIVGGFSGMKDNDIPFGQTVPEMVMDVVKEYDYPVCFDFPAGHIPDNNSLVLGRRVSLRVDEERGQVDFI</sequence>
<keyword evidence="5" id="KW-0720">Serine protease</keyword>
<dbReference type="Gene3D" id="3.50.30.60">
    <property type="entry name" value="LD-carboxypeptidase A C-terminal domain-like"/>
    <property type="match status" value="1"/>
</dbReference>
<dbReference type="Proteomes" id="UP000245678">
    <property type="component" value="Unassembled WGS sequence"/>
</dbReference>
<evidence type="ECO:0000313" key="10">
    <source>
        <dbReference type="Proteomes" id="UP000245678"/>
    </source>
</evidence>
<evidence type="ECO:0000256" key="3">
    <source>
        <dbReference type="ARBA" id="ARBA00022670"/>
    </source>
</evidence>
<keyword evidence="4" id="KW-0378">Hydrolase</keyword>
<dbReference type="SUPFAM" id="SSF141986">
    <property type="entry name" value="LD-carboxypeptidase A C-terminal domain-like"/>
    <property type="match status" value="1"/>
</dbReference>
<evidence type="ECO:0000256" key="4">
    <source>
        <dbReference type="ARBA" id="ARBA00022801"/>
    </source>
</evidence>
<dbReference type="InterPro" id="IPR040449">
    <property type="entry name" value="Peptidase_S66_N"/>
</dbReference>
<gene>
    <name evidence="9" type="ORF">LX99_05095</name>
</gene>
<keyword evidence="3" id="KW-0645">Protease</keyword>
<comment type="caution">
    <text evidence="9">The sequence shown here is derived from an EMBL/GenBank/DDBJ whole genome shotgun (WGS) entry which is preliminary data.</text>
</comment>
<dbReference type="PANTHER" id="PTHR30237">
    <property type="entry name" value="MURAMOYLTETRAPEPTIDE CARBOXYPEPTIDASE"/>
    <property type="match status" value="1"/>
</dbReference>
<dbReference type="InterPro" id="IPR029062">
    <property type="entry name" value="Class_I_gatase-like"/>
</dbReference>
<keyword evidence="10" id="KW-1185">Reference proteome</keyword>
<evidence type="ECO:0000259" key="8">
    <source>
        <dbReference type="Pfam" id="PF17676"/>
    </source>
</evidence>
<feature type="domain" description="LD-carboxypeptidase C-terminal" evidence="8">
    <location>
        <begin position="195"/>
        <end position="309"/>
    </location>
</feature>
<evidence type="ECO:0000256" key="5">
    <source>
        <dbReference type="ARBA" id="ARBA00022825"/>
    </source>
</evidence>
<dbReference type="SUPFAM" id="SSF52317">
    <property type="entry name" value="Class I glutamine amidotransferase-like"/>
    <property type="match status" value="1"/>
</dbReference>